<feature type="domain" description="Sigma-54 factor interaction" evidence="8">
    <location>
        <begin position="98"/>
        <end position="320"/>
    </location>
</feature>
<dbReference type="CDD" id="cd00009">
    <property type="entry name" value="AAA"/>
    <property type="match status" value="1"/>
</dbReference>
<accession>A0A512DHD4</accession>
<dbReference type="GO" id="GO:0006355">
    <property type="term" value="P:regulation of DNA-templated transcription"/>
    <property type="evidence" value="ECO:0007669"/>
    <property type="project" value="InterPro"/>
</dbReference>
<evidence type="ECO:0000256" key="5">
    <source>
        <dbReference type="ARBA" id="ARBA00023125"/>
    </source>
</evidence>
<gene>
    <name evidence="9" type="ORF">SAE02_00130</name>
</gene>
<dbReference type="Gene3D" id="1.10.8.60">
    <property type="match status" value="1"/>
</dbReference>
<dbReference type="Gene3D" id="1.10.10.60">
    <property type="entry name" value="Homeodomain-like"/>
    <property type="match status" value="1"/>
</dbReference>
<evidence type="ECO:0000256" key="3">
    <source>
        <dbReference type="ARBA" id="ARBA00023012"/>
    </source>
</evidence>
<dbReference type="Pfam" id="PF25601">
    <property type="entry name" value="AAA_lid_14"/>
    <property type="match status" value="1"/>
</dbReference>
<reference evidence="9 10" key="1">
    <citation type="submission" date="2019-07" db="EMBL/GenBank/DDBJ databases">
        <title>Whole genome shotgun sequence of Skermanella aerolata NBRC 106429.</title>
        <authorList>
            <person name="Hosoyama A."/>
            <person name="Uohara A."/>
            <person name="Ohji S."/>
            <person name="Ichikawa N."/>
        </authorList>
    </citation>
    <scope>NUCLEOTIDE SEQUENCE [LARGE SCALE GENOMIC DNA]</scope>
    <source>
        <strain evidence="9 10">NBRC 106429</strain>
    </source>
</reference>
<dbReference type="PROSITE" id="PS00675">
    <property type="entry name" value="SIGMA54_INTERACT_1"/>
    <property type="match status" value="1"/>
</dbReference>
<dbReference type="SUPFAM" id="SSF52540">
    <property type="entry name" value="P-loop containing nucleoside triphosphate hydrolases"/>
    <property type="match status" value="1"/>
</dbReference>
<keyword evidence="7" id="KW-0804">Transcription</keyword>
<keyword evidence="1" id="KW-0547">Nucleotide-binding</keyword>
<dbReference type="OrthoDB" id="9805953at2"/>
<dbReference type="Proteomes" id="UP000321523">
    <property type="component" value="Unassembled WGS sequence"/>
</dbReference>
<comment type="caution">
    <text evidence="9">The sequence shown here is derived from an EMBL/GenBank/DDBJ whole genome shotgun (WGS) entry which is preliminary data.</text>
</comment>
<dbReference type="PROSITE" id="PS00688">
    <property type="entry name" value="SIGMA54_INTERACT_3"/>
    <property type="match status" value="1"/>
</dbReference>
<keyword evidence="10" id="KW-1185">Reference proteome</keyword>
<dbReference type="InterPro" id="IPR025943">
    <property type="entry name" value="Sigma_54_int_dom_ATP-bd_2"/>
</dbReference>
<evidence type="ECO:0000256" key="1">
    <source>
        <dbReference type="ARBA" id="ARBA00022741"/>
    </source>
</evidence>
<keyword evidence="3" id="KW-0902">Two-component regulatory system</keyword>
<dbReference type="PANTHER" id="PTHR32071:SF57">
    <property type="entry name" value="C4-DICARBOXYLATE TRANSPORT TRANSCRIPTIONAL REGULATORY PROTEIN DCTD"/>
    <property type="match status" value="1"/>
</dbReference>
<dbReference type="InterPro" id="IPR027417">
    <property type="entry name" value="P-loop_NTPase"/>
</dbReference>
<protein>
    <recommendedName>
        <fullName evidence="8">Sigma-54 factor interaction domain-containing protein</fullName>
    </recommendedName>
</protein>
<dbReference type="EMBL" id="BJYZ01000001">
    <property type="protein sequence ID" value="GEO35865.1"/>
    <property type="molecule type" value="Genomic_DNA"/>
</dbReference>
<organism evidence="9 10">
    <name type="scientific">Skermanella aerolata</name>
    <dbReference type="NCBI Taxonomy" id="393310"/>
    <lineage>
        <taxon>Bacteria</taxon>
        <taxon>Pseudomonadati</taxon>
        <taxon>Pseudomonadota</taxon>
        <taxon>Alphaproteobacteria</taxon>
        <taxon>Rhodospirillales</taxon>
        <taxon>Azospirillaceae</taxon>
        <taxon>Skermanella</taxon>
    </lineage>
</organism>
<dbReference type="GO" id="GO:0000160">
    <property type="term" value="P:phosphorelay signal transduction system"/>
    <property type="evidence" value="ECO:0007669"/>
    <property type="project" value="UniProtKB-KW"/>
</dbReference>
<evidence type="ECO:0000256" key="4">
    <source>
        <dbReference type="ARBA" id="ARBA00023015"/>
    </source>
</evidence>
<evidence type="ECO:0000256" key="6">
    <source>
        <dbReference type="ARBA" id="ARBA00023159"/>
    </source>
</evidence>
<name>A0A512DHD4_9PROT</name>
<dbReference type="PROSITE" id="PS50045">
    <property type="entry name" value="SIGMA54_INTERACT_4"/>
    <property type="match status" value="1"/>
</dbReference>
<evidence type="ECO:0000256" key="7">
    <source>
        <dbReference type="ARBA" id="ARBA00023163"/>
    </source>
</evidence>
<evidence type="ECO:0000256" key="2">
    <source>
        <dbReference type="ARBA" id="ARBA00022840"/>
    </source>
</evidence>
<dbReference type="Gene3D" id="3.40.50.300">
    <property type="entry name" value="P-loop containing nucleotide triphosphate hydrolases"/>
    <property type="match status" value="1"/>
</dbReference>
<evidence type="ECO:0000313" key="9">
    <source>
        <dbReference type="EMBL" id="GEO35865.1"/>
    </source>
</evidence>
<sequence>MDDDYRQPSPYSAGIFADSTNDHINECIARIETLKLKILGNSRIYDFEQHDFLSELNTLRAAYLHLCTLAPPVANAVHERVKPAPPTRSRENLELEGVLGSNHQIAANLDRIARIAPSQLTVLLEGETGSGKELFARIIHLNSKRDKFVAVNCGALPSGVIESELFGHSKGSFTGATADRKGRFEEASGGTIFLDEVGELEPLAQVKLLRTLDVGEIQRVGSDRVTKVDVRVIAATNRNLEQMVTNGQFREDLFFRLNICHLLIPPLRERRDEIQLLLEYFIRKVCADNGIPVPSLDAELKQFLVETYHYPGNIRELKNLGMYIAHIYDGRPVRIGDLPQRYTRAHVDPAPPHPDDDHRVVRDRAERSHLSELLLRHNGDIKAVCSALDLSRARLYQLMKKHHLKPDEFRQR</sequence>
<keyword evidence="6" id="KW-0010">Activator</keyword>
<dbReference type="FunFam" id="3.40.50.300:FF:000006">
    <property type="entry name" value="DNA-binding transcriptional regulator NtrC"/>
    <property type="match status" value="1"/>
</dbReference>
<dbReference type="InterPro" id="IPR003593">
    <property type="entry name" value="AAA+_ATPase"/>
</dbReference>
<dbReference type="InterPro" id="IPR058031">
    <property type="entry name" value="AAA_lid_NorR"/>
</dbReference>
<keyword evidence="4" id="KW-0805">Transcription regulation</keyword>
<dbReference type="InterPro" id="IPR002078">
    <property type="entry name" value="Sigma_54_int"/>
</dbReference>
<dbReference type="SUPFAM" id="SSF46689">
    <property type="entry name" value="Homeodomain-like"/>
    <property type="match status" value="1"/>
</dbReference>
<dbReference type="Pfam" id="PF00158">
    <property type="entry name" value="Sigma54_activat"/>
    <property type="match status" value="1"/>
</dbReference>
<dbReference type="PANTHER" id="PTHR32071">
    <property type="entry name" value="TRANSCRIPTIONAL REGULATORY PROTEIN"/>
    <property type="match status" value="1"/>
</dbReference>
<dbReference type="GO" id="GO:0005524">
    <property type="term" value="F:ATP binding"/>
    <property type="evidence" value="ECO:0007669"/>
    <property type="project" value="UniProtKB-KW"/>
</dbReference>
<dbReference type="SMART" id="SM00382">
    <property type="entry name" value="AAA"/>
    <property type="match status" value="1"/>
</dbReference>
<dbReference type="AlphaFoldDB" id="A0A512DHD4"/>
<dbReference type="GO" id="GO:0003677">
    <property type="term" value="F:DNA binding"/>
    <property type="evidence" value="ECO:0007669"/>
    <property type="project" value="UniProtKB-KW"/>
</dbReference>
<dbReference type="PROSITE" id="PS00676">
    <property type="entry name" value="SIGMA54_INTERACT_2"/>
    <property type="match status" value="1"/>
</dbReference>
<evidence type="ECO:0000313" key="10">
    <source>
        <dbReference type="Proteomes" id="UP000321523"/>
    </source>
</evidence>
<dbReference type="InterPro" id="IPR009057">
    <property type="entry name" value="Homeodomain-like_sf"/>
</dbReference>
<proteinExistence type="predicted"/>
<keyword evidence="5" id="KW-0238">DNA-binding</keyword>
<evidence type="ECO:0000259" key="8">
    <source>
        <dbReference type="PROSITE" id="PS50045"/>
    </source>
</evidence>
<dbReference type="InterPro" id="IPR025662">
    <property type="entry name" value="Sigma_54_int_dom_ATP-bd_1"/>
</dbReference>
<dbReference type="InterPro" id="IPR025944">
    <property type="entry name" value="Sigma_54_int_dom_CS"/>
</dbReference>
<keyword evidence="2" id="KW-0067">ATP-binding</keyword>